<feature type="region of interest" description="Disordered" evidence="1">
    <location>
        <begin position="297"/>
        <end position="419"/>
    </location>
</feature>
<feature type="compositionally biased region" description="Basic and acidic residues" evidence="1">
    <location>
        <begin position="377"/>
        <end position="389"/>
    </location>
</feature>
<name>A0A0H5QHI6_9ZZZZ</name>
<feature type="compositionally biased region" description="Basic and acidic residues" evidence="1">
    <location>
        <begin position="22"/>
        <end position="31"/>
    </location>
</feature>
<dbReference type="AlphaFoldDB" id="A0A0H5QHI6"/>
<evidence type="ECO:0000256" key="1">
    <source>
        <dbReference type="SAM" id="MobiDB-lite"/>
    </source>
</evidence>
<dbReference type="Pfam" id="PF03432">
    <property type="entry name" value="Relaxase"/>
    <property type="match status" value="1"/>
</dbReference>
<dbReference type="InterPro" id="IPR005094">
    <property type="entry name" value="Endonuclease_MobA/VirD2"/>
</dbReference>
<geneLocation type="plasmid" evidence="3">
    <name>pRGRH0603</name>
</geneLocation>
<proteinExistence type="predicted"/>
<organism evidence="3">
    <name type="scientific">uncultured prokaryote</name>
    <dbReference type="NCBI Taxonomy" id="198431"/>
    <lineage>
        <taxon>unclassified sequences</taxon>
        <taxon>environmental samples</taxon>
    </lineage>
</organism>
<dbReference type="EMBL" id="LN853232">
    <property type="protein sequence ID" value="CRY95352.1"/>
    <property type="molecule type" value="Genomic_DNA"/>
</dbReference>
<feature type="compositionally biased region" description="Basic and acidic residues" evidence="1">
    <location>
        <begin position="302"/>
        <end position="324"/>
    </location>
</feature>
<feature type="compositionally biased region" description="Basic and acidic residues" evidence="1">
    <location>
        <begin position="331"/>
        <end position="344"/>
    </location>
</feature>
<feature type="region of interest" description="Disordered" evidence="1">
    <location>
        <begin position="1"/>
        <end position="38"/>
    </location>
</feature>
<reference evidence="3" key="1">
    <citation type="submission" date="2015-06" db="EMBL/GenBank/DDBJ databases">
        <authorList>
            <person name="Joergensen T."/>
        </authorList>
    </citation>
    <scope>NUCLEOTIDE SEQUENCE</scope>
    <source>
        <plasmid evidence="3">pRGRH0603</plasmid>
    </source>
</reference>
<feature type="domain" description="MobA/VirD2-like nuclease" evidence="2">
    <location>
        <begin position="56"/>
        <end position="150"/>
    </location>
</feature>
<evidence type="ECO:0000313" key="3">
    <source>
        <dbReference type="EMBL" id="CRY95352.1"/>
    </source>
</evidence>
<keyword evidence="3" id="KW-0614">Plasmid</keyword>
<accession>A0A0H5QHI6</accession>
<sequence length="525" mass="58488">MIVGFSRHGTGGGGGPVGYVTDKTRPGREDSPPEVLRGSPEATRYLIDSLDFRHKYTSGVLSFAPEEKVTAEMEQEFMDRFEQVAFAGLEADQYNILWVRHTHAGHHELHFVTPRVELGTGKSLNIRPPGDAAKQAFDDLRSEINARYGLADPDDPRRAREIAQPDHELKIAAEALRRGEKPQEDVRLLIDAVLSQRAAQGLIRSRSDVIEQVSELGMQVTREGKNYITVSDPQSGQRWRMKGGLYEREFDAAGAIEAAASRRERDYSKPDEAAAEQFAKRVERHISARAEYHAGRYAPAAARHDRGYAPEPAEHVADRREKPGDIPGPERGYDLGRYLSERLGPEYVSGKPDHGQLAADQRPESHACGAGEQNSGSEHRSGQERDFRRIAQRGESGRQRLDSREAGSPADREVNHDGTGNAFIERIEAYGAAIQRAAESFREGAGRLTEHVRAYCGRQRHAVEASQLLRQSGERVIGAAEAVREPLQAEQALRKQLEYQEALQQKQREPEPPAPKANRYYGPSM</sequence>
<feature type="region of interest" description="Disordered" evidence="1">
    <location>
        <begin position="501"/>
        <end position="525"/>
    </location>
</feature>
<reference evidence="3" key="2">
    <citation type="submission" date="2015-07" db="EMBL/GenBank/DDBJ databases">
        <title>Plasmids, circular viruses and viroids from rat gut.</title>
        <authorList>
            <person name="Jorgensen T.J."/>
            <person name="Hansen M.A."/>
            <person name="Xu Z."/>
            <person name="Tabak M.A."/>
            <person name="Sorensen S.J."/>
            <person name="Hansen L.H."/>
        </authorList>
    </citation>
    <scope>NUCLEOTIDE SEQUENCE</scope>
    <source>
        <plasmid evidence="3">pRGRH0603</plasmid>
    </source>
</reference>
<feature type="compositionally biased region" description="Basic and acidic residues" evidence="1">
    <location>
        <begin position="395"/>
        <end position="416"/>
    </location>
</feature>
<protein>
    <recommendedName>
        <fullName evidence="2">MobA/VirD2-like nuclease domain-containing protein</fullName>
    </recommendedName>
</protein>
<evidence type="ECO:0000259" key="2">
    <source>
        <dbReference type="Pfam" id="PF03432"/>
    </source>
</evidence>